<feature type="transmembrane region" description="Helical" evidence="2">
    <location>
        <begin position="50"/>
        <end position="68"/>
    </location>
</feature>
<gene>
    <name evidence="3" type="ORF">EI97DRAFT_377774</name>
</gene>
<evidence type="ECO:0008006" key="5">
    <source>
        <dbReference type="Google" id="ProtNLM"/>
    </source>
</evidence>
<keyword evidence="2" id="KW-0812">Transmembrane</keyword>
<name>A0A6A6JJJ2_WESOR</name>
<keyword evidence="4" id="KW-1185">Reference proteome</keyword>
<protein>
    <recommendedName>
        <fullName evidence="5">Transcription factor hoxa13</fullName>
    </recommendedName>
</protein>
<dbReference type="PANTHER" id="PTHR23242">
    <property type="entry name" value="TRANSCRIPTION FACTOR HOXA13"/>
    <property type="match status" value="1"/>
</dbReference>
<proteinExistence type="predicted"/>
<keyword evidence="2" id="KW-0472">Membrane</keyword>
<dbReference type="Proteomes" id="UP000800097">
    <property type="component" value="Unassembled WGS sequence"/>
</dbReference>
<organism evidence="3 4">
    <name type="scientific">Westerdykella ornata</name>
    <dbReference type="NCBI Taxonomy" id="318751"/>
    <lineage>
        <taxon>Eukaryota</taxon>
        <taxon>Fungi</taxon>
        <taxon>Dikarya</taxon>
        <taxon>Ascomycota</taxon>
        <taxon>Pezizomycotina</taxon>
        <taxon>Dothideomycetes</taxon>
        <taxon>Pleosporomycetidae</taxon>
        <taxon>Pleosporales</taxon>
        <taxon>Sporormiaceae</taxon>
        <taxon>Westerdykella</taxon>
    </lineage>
</organism>
<dbReference type="OrthoDB" id="3260408at2759"/>
<feature type="region of interest" description="Disordered" evidence="1">
    <location>
        <begin position="302"/>
        <end position="370"/>
    </location>
</feature>
<feature type="region of interest" description="Disordered" evidence="1">
    <location>
        <begin position="721"/>
        <end position="749"/>
    </location>
</feature>
<feature type="compositionally biased region" description="Polar residues" evidence="1">
    <location>
        <begin position="311"/>
        <end position="333"/>
    </location>
</feature>
<dbReference type="EMBL" id="ML986494">
    <property type="protein sequence ID" value="KAF2276303.1"/>
    <property type="molecule type" value="Genomic_DNA"/>
</dbReference>
<evidence type="ECO:0000256" key="2">
    <source>
        <dbReference type="SAM" id="Phobius"/>
    </source>
</evidence>
<feature type="region of interest" description="Disordered" evidence="1">
    <location>
        <begin position="1"/>
        <end position="29"/>
    </location>
</feature>
<feature type="compositionally biased region" description="Polar residues" evidence="1">
    <location>
        <begin position="349"/>
        <end position="363"/>
    </location>
</feature>
<evidence type="ECO:0000313" key="4">
    <source>
        <dbReference type="Proteomes" id="UP000800097"/>
    </source>
</evidence>
<evidence type="ECO:0000256" key="1">
    <source>
        <dbReference type="SAM" id="MobiDB-lite"/>
    </source>
</evidence>
<accession>A0A6A6JJJ2</accession>
<sequence length="1405" mass="149894">MAAQSNGRAKKPTKTFANGHTNGSLNGAVKTSKLNRPVTLSPSQRKPRRTFSGIITNIALRLGVWYLIITCVFRCPSSLTKLSESSPAICKPYLHARAYVTPYVDPYYQAYVAPQAARIQPYWASFDQKVYTPVASFAKDTYAVHGAHRVERARHHLEVQWEKAVQPQIKHLKDSAKGQYDLHVGPHVNKVTDTVMPFYEQTRDSTSEIYHLTLRPTYEAILPYLHQAYVHGHYVVWHIILPHIRSAQNSIWTFTTRTVWPQLRVLYGDNVEPQLVRIRERLGRHRDQQKVEAVVGSASLETSPAKETIETKTASETVQIQTETKSAASQAPSGSGWDILNDLWPSDPPSTETVNVESQTPTQPEEPKLTGAELKEKLKNDLREWQTKFAVAADKGAEDLEQRVAEITKRQVEHGVKGHGTALLIQLEETANATVEDFKKIIKQTVKAISEDASETELEDAYEKCIAKTRELGLRVKDKAQAVRNWKSKYNAETDALVRAAVRSTMEVLERIHALGLQEVGMRWAWTDGVTYKDWQNYHKLRNTLTEWQAEVEAVGSRHEGLKDAHEAANELEDQAMNTASKMVAELVRLKEVSRWKIWAGDATDDFSNRVVPARVAKASKSIVSGVENLASKASSEVIGTETPKSESIASAVKEGIAAASSQAASGAGSASASVRSAASTAAEKLEEVSSKGFSVVDAATSSGSSAASVASEKAEQAASRASEAIAGSPSDASSAASGAKETIKSKVQKGTEAIRDKVTFASPAPERQKVLGGAMAQAVGEAREIIFDDEGSDSYSRKLQDIVDQAGDRAAALSSVVSEALLGPTKTQGSVESVSSLANEQYQSAIAAASRVLYGTEQQPVESLTSVASEKFAAAVTAASYAIYGTPTPTAIIETIHYQASSRYNQAVSLANEQYENAKSQLSVLVSGTPKPAHETMLSLIEKAYSDSLEAASDRLRLALQYTGSVKTYASPTQGYFESASSIASSKLSEGLSLASSQFRSQPTPLAEGARRQYYEAVGLAHARYQEFLDSVSTAIYGPEQGTVQSVASKVSESAQSVASRASEAAESIASQVSSSVIGTETPWTESVASQASANWEALISRASTRVYGQPTPWAQSIYSQAGEYGAQATAHVAEQYLAVQALVSELVIGKEPDFTESVMNRLSSAYYTGLPAAASSVSSFASVNMEAASSLAGESYEHATSVAAEAYQSASSVVSSIFTPPPAIETIMSQASEQLNAAVESASIAIYGTPKGKVEQASESIASAYSSVQSKASEAIYGTQQAQDSFSAVAASAQAAISEAIFGTPTQTGFIASATDGAGSVYSSITSVVGDKAAEAAAAVSSMIYGSQQGAVESASSRLAAAVEAANSRISEMYANAASSAAEAASTVASVATQATRSVKDEL</sequence>
<dbReference type="PANTHER" id="PTHR23242:SF9">
    <property type="entry name" value="TRANSCRIPTION FACTOR HOXA13"/>
    <property type="match status" value="1"/>
</dbReference>
<dbReference type="RefSeq" id="XP_033653842.1">
    <property type="nucleotide sequence ID" value="XM_033795629.1"/>
</dbReference>
<keyword evidence="2" id="KW-1133">Transmembrane helix</keyword>
<reference evidence="3" key="1">
    <citation type="journal article" date="2020" name="Stud. Mycol.">
        <title>101 Dothideomycetes genomes: a test case for predicting lifestyles and emergence of pathogens.</title>
        <authorList>
            <person name="Haridas S."/>
            <person name="Albert R."/>
            <person name="Binder M."/>
            <person name="Bloem J."/>
            <person name="Labutti K."/>
            <person name="Salamov A."/>
            <person name="Andreopoulos B."/>
            <person name="Baker S."/>
            <person name="Barry K."/>
            <person name="Bills G."/>
            <person name="Bluhm B."/>
            <person name="Cannon C."/>
            <person name="Castanera R."/>
            <person name="Culley D."/>
            <person name="Daum C."/>
            <person name="Ezra D."/>
            <person name="Gonzalez J."/>
            <person name="Henrissat B."/>
            <person name="Kuo A."/>
            <person name="Liang C."/>
            <person name="Lipzen A."/>
            <person name="Lutzoni F."/>
            <person name="Magnuson J."/>
            <person name="Mondo S."/>
            <person name="Nolan M."/>
            <person name="Ohm R."/>
            <person name="Pangilinan J."/>
            <person name="Park H.-J."/>
            <person name="Ramirez L."/>
            <person name="Alfaro M."/>
            <person name="Sun H."/>
            <person name="Tritt A."/>
            <person name="Yoshinaga Y."/>
            <person name="Zwiers L.-H."/>
            <person name="Turgeon B."/>
            <person name="Goodwin S."/>
            <person name="Spatafora J."/>
            <person name="Crous P."/>
            <person name="Grigoriev I."/>
        </authorList>
    </citation>
    <scope>NUCLEOTIDE SEQUENCE</scope>
    <source>
        <strain evidence="3">CBS 379.55</strain>
    </source>
</reference>
<feature type="compositionally biased region" description="Polar residues" evidence="1">
    <location>
        <begin position="15"/>
        <end position="25"/>
    </location>
</feature>
<evidence type="ECO:0000313" key="3">
    <source>
        <dbReference type="EMBL" id="KAF2276303.1"/>
    </source>
</evidence>
<feature type="compositionally biased region" description="Low complexity" evidence="1">
    <location>
        <begin position="727"/>
        <end position="740"/>
    </location>
</feature>
<dbReference type="GeneID" id="54548804"/>